<keyword evidence="2" id="KW-0645">Protease</keyword>
<feature type="signal peptide" evidence="1">
    <location>
        <begin position="1"/>
        <end position="29"/>
    </location>
</feature>
<dbReference type="SUPFAM" id="SSF50494">
    <property type="entry name" value="Trypsin-like serine proteases"/>
    <property type="match status" value="1"/>
</dbReference>
<gene>
    <name evidence="2" type="ORF">ENR64_29275</name>
</gene>
<accession>A0A7C3PMJ9</accession>
<keyword evidence="1" id="KW-0732">Signal</keyword>
<dbReference type="EMBL" id="DSRU01000442">
    <property type="protein sequence ID" value="HFN01761.1"/>
    <property type="molecule type" value="Genomic_DNA"/>
</dbReference>
<keyword evidence="2" id="KW-0378">Hydrolase</keyword>
<dbReference type="AlphaFoldDB" id="A0A7C3PMJ9"/>
<comment type="caution">
    <text evidence="2">The sequence shown here is derived from an EMBL/GenBank/DDBJ whole genome shotgun (WGS) entry which is preliminary data.</text>
</comment>
<dbReference type="GO" id="GO:0006508">
    <property type="term" value="P:proteolysis"/>
    <property type="evidence" value="ECO:0007669"/>
    <property type="project" value="UniProtKB-KW"/>
</dbReference>
<dbReference type="InterPro" id="IPR043504">
    <property type="entry name" value="Peptidase_S1_PA_chymotrypsin"/>
</dbReference>
<proteinExistence type="predicted"/>
<sequence>MKQLCFPLLTSSYVVFSAASVLIATGVHANVVDNCKRVSPAVVTIYAGTEIGSGSILTQDGVVITNHHVLEDVIRSRGKKTIYVNLPNGGHYTAKLLSQDKPNDFSNSHFETFVLKSEPLKACALNFMNGRMGIPAIDSCSK</sequence>
<reference evidence="2" key="1">
    <citation type="journal article" date="2020" name="mSystems">
        <title>Genome- and Community-Level Interaction Insights into Carbon Utilization and Element Cycling Functions of Hydrothermarchaeota in Hydrothermal Sediment.</title>
        <authorList>
            <person name="Zhou Z."/>
            <person name="Liu Y."/>
            <person name="Xu W."/>
            <person name="Pan J."/>
            <person name="Luo Z.H."/>
            <person name="Li M."/>
        </authorList>
    </citation>
    <scope>NUCLEOTIDE SEQUENCE [LARGE SCALE GENOMIC DNA]</scope>
    <source>
        <strain evidence="2">SpSt-418</strain>
    </source>
</reference>
<protein>
    <submittedName>
        <fullName evidence="2">Serine protease</fullName>
    </submittedName>
</protein>
<dbReference type="Gene3D" id="2.40.10.10">
    <property type="entry name" value="Trypsin-like serine proteases"/>
    <property type="match status" value="1"/>
</dbReference>
<organism evidence="2">
    <name type="scientific">Oscillatoriales cyanobacterium SpSt-418</name>
    <dbReference type="NCBI Taxonomy" id="2282169"/>
    <lineage>
        <taxon>Bacteria</taxon>
        <taxon>Bacillati</taxon>
        <taxon>Cyanobacteriota</taxon>
        <taxon>Cyanophyceae</taxon>
        <taxon>Oscillatoriophycideae</taxon>
        <taxon>Oscillatoriales</taxon>
    </lineage>
</organism>
<name>A0A7C3PMJ9_9CYAN</name>
<dbReference type="InterPro" id="IPR009003">
    <property type="entry name" value="Peptidase_S1_PA"/>
</dbReference>
<feature type="chain" id="PRO_5028129228" evidence="1">
    <location>
        <begin position="30"/>
        <end position="142"/>
    </location>
</feature>
<evidence type="ECO:0000256" key="1">
    <source>
        <dbReference type="SAM" id="SignalP"/>
    </source>
</evidence>
<evidence type="ECO:0000313" key="2">
    <source>
        <dbReference type="EMBL" id="HFN01761.1"/>
    </source>
</evidence>
<dbReference type="GO" id="GO:0008233">
    <property type="term" value="F:peptidase activity"/>
    <property type="evidence" value="ECO:0007669"/>
    <property type="project" value="UniProtKB-KW"/>
</dbReference>